<accession>A0A0K1JQV2</accession>
<organism evidence="1 2">
    <name type="scientific">Luteipulveratus mongoliensis</name>
    <dbReference type="NCBI Taxonomy" id="571913"/>
    <lineage>
        <taxon>Bacteria</taxon>
        <taxon>Bacillati</taxon>
        <taxon>Actinomycetota</taxon>
        <taxon>Actinomycetes</taxon>
        <taxon>Micrococcales</taxon>
        <taxon>Dermacoccaceae</taxon>
        <taxon>Luteipulveratus</taxon>
    </lineage>
</organism>
<name>A0A0K1JQV2_9MICO</name>
<gene>
    <name evidence="1" type="ORF">VV02_15320</name>
</gene>
<reference evidence="1 2" key="1">
    <citation type="submission" date="2015-03" db="EMBL/GenBank/DDBJ databases">
        <title>Luteipulveratus halotolerans sp. nov., a novel actinobacterium (Dermacoccaceae) from Sarawak, Malaysia.</title>
        <authorList>
            <person name="Juboi H."/>
            <person name="Basik A."/>
            <person name="Shamsul S.S."/>
            <person name="Arnold P."/>
            <person name="Schmitt E.K."/>
            <person name="Sanglier J.-J."/>
            <person name="Yeo T."/>
        </authorList>
    </citation>
    <scope>NUCLEOTIDE SEQUENCE [LARGE SCALE GENOMIC DNA]</scope>
    <source>
        <strain evidence="1 2">MN07-A0370</strain>
    </source>
</reference>
<dbReference type="KEGG" id="lmoi:VV02_15320"/>
<protein>
    <recommendedName>
        <fullName evidence="3">Roadblock/LAMTOR2 domain-containing protein</fullName>
    </recommendedName>
</protein>
<dbReference type="EMBL" id="CP011112">
    <property type="protein sequence ID" value="AKU18968.1"/>
    <property type="molecule type" value="Genomic_DNA"/>
</dbReference>
<dbReference type="Proteomes" id="UP000066480">
    <property type="component" value="Chromosome"/>
</dbReference>
<keyword evidence="2" id="KW-1185">Reference proteome</keyword>
<evidence type="ECO:0000313" key="1">
    <source>
        <dbReference type="EMBL" id="AKU18968.1"/>
    </source>
</evidence>
<dbReference type="STRING" id="571913.VV02_15320"/>
<proteinExistence type="predicted"/>
<evidence type="ECO:0000313" key="2">
    <source>
        <dbReference type="Proteomes" id="UP000066480"/>
    </source>
</evidence>
<dbReference type="SUPFAM" id="SSF103196">
    <property type="entry name" value="Roadblock/LC7 domain"/>
    <property type="match status" value="1"/>
</dbReference>
<evidence type="ECO:0008006" key="3">
    <source>
        <dbReference type="Google" id="ProtNLM"/>
    </source>
</evidence>
<dbReference type="Gene3D" id="3.30.450.30">
    <property type="entry name" value="Dynein light chain 2a, cytoplasmic"/>
    <property type="match status" value="1"/>
</dbReference>
<dbReference type="AlphaFoldDB" id="A0A0K1JQV2"/>
<sequence length="153" mass="16790">MQSRPEMGIDAEIADNWDLWSAHLGRALMPTLRELHENLKGFTCAMICTADGFNLCTLGMDEAGVLRLAALTSSMHSIADAVTQAVHDDAERRIDLLTVTDQDSTVVVLAIRDPMLGKLLLWVATEHDTLGALLVHARRAAAQIRQFLEVENA</sequence>